<dbReference type="Pfam" id="PF00359">
    <property type="entry name" value="PTS_EIIA_2"/>
    <property type="match status" value="1"/>
</dbReference>
<dbReference type="GO" id="GO:0005886">
    <property type="term" value="C:plasma membrane"/>
    <property type="evidence" value="ECO:0007669"/>
    <property type="project" value="UniProtKB-SubCell"/>
</dbReference>
<feature type="domain" description="PTS EIIC type-2" evidence="29">
    <location>
        <begin position="20"/>
        <end position="362"/>
    </location>
</feature>
<evidence type="ECO:0000256" key="26">
    <source>
        <dbReference type="SAM" id="Phobius"/>
    </source>
</evidence>
<dbReference type="GO" id="GO:0009401">
    <property type="term" value="P:phosphoenolpyruvate-dependent sugar phosphotransferase system"/>
    <property type="evidence" value="ECO:0007669"/>
    <property type="project" value="UniProtKB-KW"/>
</dbReference>
<evidence type="ECO:0000313" key="30">
    <source>
        <dbReference type="EMBL" id="TVU57226.1"/>
    </source>
</evidence>
<comment type="caution">
    <text evidence="30">The sequence shown here is derived from an EMBL/GenBank/DDBJ whole genome shotgun (WGS) entry which is preliminary data.</text>
</comment>
<dbReference type="InterPro" id="IPR050893">
    <property type="entry name" value="Sugar_PTS"/>
</dbReference>
<dbReference type="InterPro" id="IPR002178">
    <property type="entry name" value="PTS_EIIA_type-2_dom"/>
</dbReference>
<feature type="compositionally biased region" description="Low complexity" evidence="25">
    <location>
        <begin position="494"/>
        <end position="513"/>
    </location>
</feature>
<keyword evidence="14" id="KW-0808">Transferase</keyword>
<dbReference type="InterPro" id="IPR003501">
    <property type="entry name" value="PTS_EIIB_2/3"/>
</dbReference>
<evidence type="ECO:0000256" key="11">
    <source>
        <dbReference type="ARBA" id="ARBA00022519"/>
    </source>
</evidence>
<dbReference type="Gene3D" id="3.40.50.2300">
    <property type="match status" value="1"/>
</dbReference>
<feature type="domain" description="PTS EIIA type-2" evidence="27">
    <location>
        <begin position="514"/>
        <end position="653"/>
    </location>
</feature>
<evidence type="ECO:0000256" key="25">
    <source>
        <dbReference type="SAM" id="MobiDB-lite"/>
    </source>
</evidence>
<evidence type="ECO:0000256" key="14">
    <source>
        <dbReference type="ARBA" id="ARBA00022679"/>
    </source>
</evidence>
<organism evidence="30 31">
    <name type="scientific">Corynebacterium aurimucosum</name>
    <dbReference type="NCBI Taxonomy" id="169292"/>
    <lineage>
        <taxon>Bacteria</taxon>
        <taxon>Bacillati</taxon>
        <taxon>Actinomycetota</taxon>
        <taxon>Actinomycetes</taxon>
        <taxon>Mycobacteriales</taxon>
        <taxon>Corynebacteriaceae</taxon>
        <taxon>Corynebacterium</taxon>
    </lineage>
</organism>
<keyword evidence="9" id="KW-0813">Transport</keyword>
<feature type="transmembrane region" description="Helical" evidence="26">
    <location>
        <begin position="330"/>
        <end position="353"/>
    </location>
</feature>
<evidence type="ECO:0000256" key="1">
    <source>
        <dbReference type="ARBA" id="ARBA00001655"/>
    </source>
</evidence>
<comment type="subunit">
    <text evidence="4">Homodimer.</text>
</comment>
<feature type="region of interest" description="Disordered" evidence="25">
    <location>
        <begin position="487"/>
        <end position="513"/>
    </location>
</feature>
<keyword evidence="13" id="KW-0762">Sugar transport</keyword>
<feature type="transmembrane region" description="Helical" evidence="26">
    <location>
        <begin position="151"/>
        <end position="169"/>
    </location>
</feature>
<dbReference type="GO" id="GO:0090563">
    <property type="term" value="F:protein-phosphocysteine-sugar phosphotransferase activity"/>
    <property type="evidence" value="ECO:0007669"/>
    <property type="project" value="TreeGrafter"/>
</dbReference>
<dbReference type="InterPro" id="IPR003352">
    <property type="entry name" value="PTS_EIIC"/>
</dbReference>
<evidence type="ECO:0000256" key="18">
    <source>
        <dbReference type="ARBA" id="ARBA00022989"/>
    </source>
</evidence>
<evidence type="ECO:0000256" key="19">
    <source>
        <dbReference type="ARBA" id="ARBA00023136"/>
    </source>
</evidence>
<dbReference type="PROSITE" id="PS00372">
    <property type="entry name" value="PTS_EIIA_TYPE_2_HIS"/>
    <property type="match status" value="1"/>
</dbReference>
<keyword evidence="11" id="KW-0997">Cell inner membrane</keyword>
<comment type="function">
    <text evidence="2">The phosphoenolpyruvate-dependent sugar phosphotransferase system (sugar PTS), a major carbohydrate active transport system, catalyzes the phosphorylation of incoming sugar substrates concomitantly with their translocation across the cell membrane. The enzyme II CmtAB PTS system is involved in D-mannitol transport.</text>
</comment>
<keyword evidence="18 26" id="KW-1133">Transmembrane helix</keyword>
<evidence type="ECO:0000256" key="15">
    <source>
        <dbReference type="ARBA" id="ARBA00022683"/>
    </source>
</evidence>
<evidence type="ECO:0000256" key="2">
    <source>
        <dbReference type="ARBA" id="ARBA00002434"/>
    </source>
</evidence>
<evidence type="ECO:0000259" key="28">
    <source>
        <dbReference type="PROSITE" id="PS51099"/>
    </source>
</evidence>
<comment type="catalytic activity">
    <reaction evidence="1">
        <text>D-mannitol(out) + N(pros)-phospho-L-histidyl-[protein] = D-mannitol 1-phosphate(in) + L-histidyl-[protein]</text>
        <dbReference type="Rhea" id="RHEA:33363"/>
        <dbReference type="Rhea" id="RHEA-COMP:9745"/>
        <dbReference type="Rhea" id="RHEA-COMP:9746"/>
        <dbReference type="ChEBI" id="CHEBI:16899"/>
        <dbReference type="ChEBI" id="CHEBI:29979"/>
        <dbReference type="ChEBI" id="CHEBI:61381"/>
        <dbReference type="ChEBI" id="CHEBI:64837"/>
        <dbReference type="EC" id="2.7.1.197"/>
    </reaction>
</comment>
<keyword evidence="17" id="KW-0418">Kinase</keyword>
<name>A0A558GK25_9CORY</name>
<evidence type="ECO:0000256" key="6">
    <source>
        <dbReference type="ARBA" id="ARBA00014783"/>
    </source>
</evidence>
<feature type="transmembrane region" description="Helical" evidence="26">
    <location>
        <begin position="59"/>
        <end position="80"/>
    </location>
</feature>
<evidence type="ECO:0000256" key="8">
    <source>
        <dbReference type="ARBA" id="ARBA00021825"/>
    </source>
</evidence>
<keyword evidence="12" id="KW-0597">Phosphoprotein</keyword>
<dbReference type="Proteomes" id="UP000320531">
    <property type="component" value="Unassembled WGS sequence"/>
</dbReference>
<evidence type="ECO:0000256" key="23">
    <source>
        <dbReference type="ARBA" id="ARBA00030962"/>
    </source>
</evidence>
<dbReference type="InterPro" id="IPR036095">
    <property type="entry name" value="PTS_EIIB-like_sf"/>
</dbReference>
<feature type="transmembrane region" description="Helical" evidence="26">
    <location>
        <begin position="112"/>
        <end position="130"/>
    </location>
</feature>
<feature type="transmembrane region" description="Helical" evidence="26">
    <location>
        <begin position="244"/>
        <end position="268"/>
    </location>
</feature>
<dbReference type="InterPro" id="IPR013011">
    <property type="entry name" value="PTS_EIIB_2"/>
</dbReference>
<dbReference type="SUPFAM" id="SSF52794">
    <property type="entry name" value="PTS system IIB component-like"/>
    <property type="match status" value="1"/>
</dbReference>
<evidence type="ECO:0000259" key="27">
    <source>
        <dbReference type="PROSITE" id="PS51094"/>
    </source>
</evidence>
<reference evidence="30 31" key="1">
    <citation type="submission" date="2019-07" db="EMBL/GenBank/DDBJ databases">
        <title>Draft genome of C. aurimucosum strain 14-2523.</title>
        <authorList>
            <person name="Pacheco L.G.C."/>
            <person name="Aguiar E.R.G.R."/>
            <person name="Navas J."/>
            <person name="Santos C.S."/>
            <person name="Rocha D.J.P.G."/>
        </authorList>
    </citation>
    <scope>NUCLEOTIDE SEQUENCE [LARGE SCALE GENOMIC DNA]</scope>
    <source>
        <strain evidence="30 31">14-2523</strain>
    </source>
</reference>
<evidence type="ECO:0000256" key="21">
    <source>
        <dbReference type="ARBA" id="ARBA00030684"/>
    </source>
</evidence>
<keyword evidence="19 26" id="KW-0472">Membrane</keyword>
<evidence type="ECO:0000256" key="5">
    <source>
        <dbReference type="ARBA" id="ARBA00011909"/>
    </source>
</evidence>
<protein>
    <recommendedName>
        <fullName evidence="6">Mannitol-specific phosphotransferase enzyme IIA component</fullName>
        <ecNumber evidence="5">2.7.1.197</ecNumber>
    </recommendedName>
    <alternativeName>
        <fullName evidence="22">EIIA</fullName>
    </alternativeName>
    <alternativeName>
        <fullName evidence="24">EIICB-Mtl</fullName>
    </alternativeName>
    <alternativeName>
        <fullName evidence="21">EIICBA-Mtl</fullName>
    </alternativeName>
    <alternativeName>
        <fullName evidence="23">EIII</fullName>
    </alternativeName>
    <alternativeName>
        <fullName evidence="20">PTS system mannitol-specific EIIA component</fullName>
    </alternativeName>
    <alternativeName>
        <fullName evidence="8">PTS system mannitol-specific EIICB component</fullName>
    </alternativeName>
    <alternativeName>
        <fullName evidence="7">PTS system mannitol-specific EIICBA component</fullName>
    </alternativeName>
</protein>
<evidence type="ECO:0000256" key="7">
    <source>
        <dbReference type="ARBA" id="ARBA00015039"/>
    </source>
</evidence>
<evidence type="ECO:0000256" key="10">
    <source>
        <dbReference type="ARBA" id="ARBA00022475"/>
    </source>
</evidence>
<keyword evidence="16 26" id="KW-0812">Transmembrane</keyword>
<feature type="transmembrane region" description="Helical" evidence="26">
    <location>
        <begin position="288"/>
        <end position="310"/>
    </location>
</feature>
<dbReference type="Pfam" id="PF02302">
    <property type="entry name" value="PTS_IIB"/>
    <property type="match status" value="1"/>
</dbReference>
<dbReference type="GO" id="GO:0022872">
    <property type="term" value="F:protein-N(PI)-phosphohistidine-mannitol phosphotransferase system transmembrane transporter activity"/>
    <property type="evidence" value="ECO:0007669"/>
    <property type="project" value="InterPro"/>
</dbReference>
<dbReference type="InterPro" id="IPR029503">
    <property type="entry name" value="PTS_EIIB_mannitol"/>
</dbReference>
<evidence type="ECO:0000256" key="3">
    <source>
        <dbReference type="ARBA" id="ARBA00004429"/>
    </source>
</evidence>
<keyword evidence="15" id="KW-0598">Phosphotransferase system</keyword>
<sequence length="655" mass="68815">MRMAETQQSKGGARVAVQKFGTFLSSMIMPNIGAFIAWGILTALFIPDGFFPNEKINTMVGPMVTYLLPILIAFTGGKLVHGVRGGVVGAIVTMGVIMGTSAPEWIGEDGHASPMFLGAMICGPLAAWLFKKLESLWDGKVRPGFEMLVNNFSLGIFGFAGAIASMYLLTPVMNLIMDLAGRAVEFLITHNLLWLTSALIEPAKVFFLNNAINHGVLTPLATDQASQAGKSVLYLLEANPGPGLGILLAFMVFGAGSARATAPGAALIHFFGGIHEIYFPYVLMRPQLLLAVIGGGMTGVAINTIMDVGLRSPAAPGSILAIYGTVASDSYLGVTIAVVASTAVSFAIAAPILKFTKGEDDLDKATADMEAMKGKKSSVAGALTTKSAEDAPEIRNVVFACDAGMGSSAMGASVLRNKIKEAGFGNIVTVTNSAINNLKDDYQLVVVHQDLAERAKPATPSAIHVAVDNFMASPRYDEVVDLIRKQQSGTTAPATESEMARASASESSESAGEEVLSLDTIVLDGHASDREDAINQAGALLVSAGAVDRAYVDAMHEREKSVSTFMGNGLAIPHGTNEAKDSIKKSAVSFIRLDEPVDWGGKPATFIVGIAGADGSHLKTLAKIAKIFGKADTVEQLESAATKEEILTIFEKVNK</sequence>
<dbReference type="CDD" id="cd00211">
    <property type="entry name" value="PTS_IIA_fru"/>
    <property type="match status" value="1"/>
</dbReference>
<evidence type="ECO:0000256" key="12">
    <source>
        <dbReference type="ARBA" id="ARBA00022553"/>
    </source>
</evidence>
<dbReference type="PROSITE" id="PS51104">
    <property type="entry name" value="PTS_EIIC_TYPE_2"/>
    <property type="match status" value="1"/>
</dbReference>
<dbReference type="NCBIfam" id="NF011663">
    <property type="entry name" value="PRK15083.1"/>
    <property type="match status" value="1"/>
</dbReference>
<feature type="transmembrane region" description="Helical" evidence="26">
    <location>
        <begin position="87"/>
        <end position="106"/>
    </location>
</feature>
<dbReference type="Pfam" id="PF02378">
    <property type="entry name" value="PTS_EIIC"/>
    <property type="match status" value="1"/>
</dbReference>
<comment type="subcellular location">
    <subcellularLocation>
        <location evidence="3">Cell inner membrane</location>
        <topology evidence="3">Multi-pass membrane protein</topology>
    </subcellularLocation>
</comment>
<evidence type="ECO:0000313" key="31">
    <source>
        <dbReference type="Proteomes" id="UP000320531"/>
    </source>
</evidence>
<dbReference type="CDD" id="cd05567">
    <property type="entry name" value="PTS_IIB_mannitol"/>
    <property type="match status" value="1"/>
</dbReference>
<evidence type="ECO:0000256" key="16">
    <source>
        <dbReference type="ARBA" id="ARBA00022692"/>
    </source>
</evidence>
<dbReference type="InterPro" id="IPR013014">
    <property type="entry name" value="PTS_EIIC_2"/>
</dbReference>
<dbReference type="InterPro" id="IPR016152">
    <property type="entry name" value="PTrfase/Anion_transptr"/>
</dbReference>
<feature type="transmembrane region" description="Helical" evidence="26">
    <location>
        <begin position="20"/>
        <end position="47"/>
    </location>
</feature>
<gene>
    <name evidence="30" type="ORF">FQK23_03170</name>
</gene>
<evidence type="ECO:0000256" key="13">
    <source>
        <dbReference type="ARBA" id="ARBA00022597"/>
    </source>
</evidence>
<dbReference type="PANTHER" id="PTHR30181:SF2">
    <property type="entry name" value="PTS SYSTEM MANNITOL-SPECIFIC EIICBA COMPONENT"/>
    <property type="match status" value="1"/>
</dbReference>
<evidence type="ECO:0000256" key="4">
    <source>
        <dbReference type="ARBA" id="ARBA00011738"/>
    </source>
</evidence>
<proteinExistence type="predicted"/>
<dbReference type="PANTHER" id="PTHR30181">
    <property type="entry name" value="MANNITOL PERMEASE IIC COMPONENT"/>
    <property type="match status" value="1"/>
</dbReference>
<evidence type="ECO:0000256" key="22">
    <source>
        <dbReference type="ARBA" id="ARBA00030956"/>
    </source>
</evidence>
<evidence type="ECO:0000256" key="17">
    <source>
        <dbReference type="ARBA" id="ARBA00022777"/>
    </source>
</evidence>
<dbReference type="PROSITE" id="PS51099">
    <property type="entry name" value="PTS_EIIB_TYPE_2"/>
    <property type="match status" value="1"/>
</dbReference>
<evidence type="ECO:0000256" key="9">
    <source>
        <dbReference type="ARBA" id="ARBA00022448"/>
    </source>
</evidence>
<feature type="domain" description="PTS EIIB type-2" evidence="28">
    <location>
        <begin position="395"/>
        <end position="491"/>
    </location>
</feature>
<evidence type="ECO:0000256" key="24">
    <source>
        <dbReference type="ARBA" id="ARBA00033349"/>
    </source>
</evidence>
<dbReference type="PROSITE" id="PS51094">
    <property type="entry name" value="PTS_EIIA_TYPE_2"/>
    <property type="match status" value="1"/>
</dbReference>
<dbReference type="GO" id="GO:0016301">
    <property type="term" value="F:kinase activity"/>
    <property type="evidence" value="ECO:0007669"/>
    <property type="project" value="UniProtKB-KW"/>
</dbReference>
<dbReference type="EMBL" id="VMTY01000007">
    <property type="protein sequence ID" value="TVU57226.1"/>
    <property type="molecule type" value="Genomic_DNA"/>
</dbReference>
<accession>A0A558GK25</accession>
<evidence type="ECO:0000259" key="29">
    <source>
        <dbReference type="PROSITE" id="PS51104"/>
    </source>
</evidence>
<keyword evidence="10" id="KW-1003">Cell membrane</keyword>
<dbReference type="Gene3D" id="3.40.930.10">
    <property type="entry name" value="Mannitol-specific EII, Chain A"/>
    <property type="match status" value="1"/>
</dbReference>
<dbReference type="SUPFAM" id="SSF55804">
    <property type="entry name" value="Phoshotransferase/anion transport protein"/>
    <property type="match status" value="1"/>
</dbReference>
<dbReference type="EC" id="2.7.1.197" evidence="5"/>
<evidence type="ECO:0000256" key="20">
    <source>
        <dbReference type="ARBA" id="ARBA00029908"/>
    </source>
</evidence>
<dbReference type="AlphaFoldDB" id="A0A558GK25"/>